<proteinExistence type="predicted"/>
<organism evidence="3 4">
    <name type="scientific">Musa balbisiana</name>
    <name type="common">Banana</name>
    <dbReference type="NCBI Taxonomy" id="52838"/>
    <lineage>
        <taxon>Eukaryota</taxon>
        <taxon>Viridiplantae</taxon>
        <taxon>Streptophyta</taxon>
        <taxon>Embryophyta</taxon>
        <taxon>Tracheophyta</taxon>
        <taxon>Spermatophyta</taxon>
        <taxon>Magnoliopsida</taxon>
        <taxon>Liliopsida</taxon>
        <taxon>Zingiberales</taxon>
        <taxon>Musaceae</taxon>
        <taxon>Musa</taxon>
    </lineage>
</organism>
<dbReference type="Proteomes" id="UP000317650">
    <property type="component" value="Chromosome 7"/>
</dbReference>
<keyword evidence="4" id="KW-1185">Reference proteome</keyword>
<evidence type="ECO:0000256" key="2">
    <source>
        <dbReference type="SAM" id="MobiDB-lite"/>
    </source>
</evidence>
<feature type="compositionally biased region" description="Polar residues" evidence="2">
    <location>
        <begin position="33"/>
        <end position="47"/>
    </location>
</feature>
<protein>
    <recommendedName>
        <fullName evidence="5">CUE domain-containing protein</fullName>
    </recommendedName>
</protein>
<dbReference type="EMBL" id="PYDT01000005">
    <property type="protein sequence ID" value="THU61430.1"/>
    <property type="molecule type" value="Genomic_DNA"/>
</dbReference>
<dbReference type="STRING" id="52838.A0A4S8JHM6"/>
<feature type="region of interest" description="Disordered" evidence="2">
    <location>
        <begin position="19"/>
        <end position="48"/>
    </location>
</feature>
<evidence type="ECO:0000313" key="4">
    <source>
        <dbReference type="Proteomes" id="UP000317650"/>
    </source>
</evidence>
<reference evidence="3 4" key="1">
    <citation type="journal article" date="2019" name="Nat. Plants">
        <title>Genome sequencing of Musa balbisiana reveals subgenome evolution and function divergence in polyploid bananas.</title>
        <authorList>
            <person name="Yao X."/>
        </authorList>
    </citation>
    <scope>NUCLEOTIDE SEQUENCE [LARGE SCALE GENOMIC DNA]</scope>
    <source>
        <strain evidence="4">cv. DH-PKW</strain>
        <tissue evidence="3">Leaves</tissue>
    </source>
</reference>
<name>A0A4S8JHM6_MUSBA</name>
<feature type="coiled-coil region" evidence="1">
    <location>
        <begin position="260"/>
        <end position="325"/>
    </location>
</feature>
<dbReference type="AlphaFoldDB" id="A0A4S8JHM6"/>
<sequence length="351" mass="39344">MSAVVCGKRSSSIFEELLHSTPPPASKRARCASSPTASLRVSPSRASPSFDHCDGERIAAYLARLRSLFPEMDQQRFKKVLGRSPRRSGEARRGSSASLNFQAARFKEAPLGRSPEPRRWALRASAWVKLGDRTRILGLVRSPVLLEHALEASGNDLDSTIKSLNELRLESADFNLVSGVSKPENGNEMNAQLPTEGTVKENGVDAAGIDILPTDGSEWVELFVREMMNASDVDDARTRVSRVLEFLEKSIMARADGEALRNLHKENMMLKEQVEVLVRENTVLKRAVAIQHDRQKEYEERSQELQHLKQLVSQYQEQVRTLEINNYALTVHLRQAQQSSSIPGRFNPDVF</sequence>
<evidence type="ECO:0000313" key="3">
    <source>
        <dbReference type="EMBL" id="THU61430.1"/>
    </source>
</evidence>
<gene>
    <name evidence="3" type="ORF">C4D60_Mb07t23190</name>
</gene>
<dbReference type="PANTHER" id="PTHR31245:SF1">
    <property type="entry name" value="UBIQUITIN SYSTEM COMPONENT CUE PROTEIN"/>
    <property type="match status" value="1"/>
</dbReference>
<keyword evidence="1" id="KW-0175">Coiled coil</keyword>
<comment type="caution">
    <text evidence="3">The sequence shown here is derived from an EMBL/GenBank/DDBJ whole genome shotgun (WGS) entry which is preliminary data.</text>
</comment>
<dbReference type="PANTHER" id="PTHR31245">
    <property type="entry name" value="UBIQUITIN SYSTEM COMPONENT CUE PROTEIN"/>
    <property type="match status" value="1"/>
</dbReference>
<evidence type="ECO:0008006" key="5">
    <source>
        <dbReference type="Google" id="ProtNLM"/>
    </source>
</evidence>
<evidence type="ECO:0000256" key="1">
    <source>
        <dbReference type="SAM" id="Coils"/>
    </source>
</evidence>
<accession>A0A4S8JHM6</accession>